<organism evidence="2 3">
    <name type="scientific">Heterodera trifolii</name>
    <dbReference type="NCBI Taxonomy" id="157864"/>
    <lineage>
        <taxon>Eukaryota</taxon>
        <taxon>Metazoa</taxon>
        <taxon>Ecdysozoa</taxon>
        <taxon>Nematoda</taxon>
        <taxon>Chromadorea</taxon>
        <taxon>Rhabditida</taxon>
        <taxon>Tylenchina</taxon>
        <taxon>Tylenchomorpha</taxon>
        <taxon>Tylenchoidea</taxon>
        <taxon>Heteroderidae</taxon>
        <taxon>Heteroderinae</taxon>
        <taxon>Heterodera</taxon>
    </lineage>
</organism>
<dbReference type="AlphaFoldDB" id="A0ABD2LG63"/>
<feature type="compositionally biased region" description="Low complexity" evidence="1">
    <location>
        <begin position="301"/>
        <end position="311"/>
    </location>
</feature>
<proteinExistence type="predicted"/>
<evidence type="ECO:0000313" key="3">
    <source>
        <dbReference type="Proteomes" id="UP001620626"/>
    </source>
</evidence>
<name>A0ABD2LG63_9BILA</name>
<keyword evidence="3" id="KW-1185">Reference proteome</keyword>
<dbReference type="Proteomes" id="UP001620626">
    <property type="component" value="Unassembled WGS sequence"/>
</dbReference>
<protein>
    <submittedName>
        <fullName evidence="2">Uncharacterized protein</fullName>
    </submittedName>
</protein>
<gene>
    <name evidence="2" type="ORF">niasHT_014069</name>
</gene>
<comment type="caution">
    <text evidence="2">The sequence shown here is derived from an EMBL/GenBank/DDBJ whole genome shotgun (WGS) entry which is preliminary data.</text>
</comment>
<evidence type="ECO:0000256" key="1">
    <source>
        <dbReference type="SAM" id="MobiDB-lite"/>
    </source>
</evidence>
<dbReference type="EMBL" id="JBICBT010000422">
    <property type="protein sequence ID" value="KAL3114225.1"/>
    <property type="molecule type" value="Genomic_DNA"/>
</dbReference>
<accession>A0ABD2LG63</accession>
<evidence type="ECO:0000313" key="2">
    <source>
        <dbReference type="EMBL" id="KAL3114225.1"/>
    </source>
</evidence>
<feature type="region of interest" description="Disordered" evidence="1">
    <location>
        <begin position="289"/>
        <end position="311"/>
    </location>
</feature>
<reference evidence="2 3" key="1">
    <citation type="submission" date="2024-10" db="EMBL/GenBank/DDBJ databases">
        <authorList>
            <person name="Kim D."/>
        </authorList>
    </citation>
    <scope>NUCLEOTIDE SEQUENCE [LARGE SCALE GENOMIC DNA]</scope>
    <source>
        <strain evidence="2">BH-2024</strain>
    </source>
</reference>
<sequence>MSLIVAKTVFEKHLAEVESLQKNLSQSKDPLFSGPDFAASLNLLDIFSRVGVDLFTKILSLLAKWRSERGIASTDLFPKINFYHDRAHEIHAALLKIRETLPVLRGFVDSTTPLAFQFARENISCEVDLLSHMCEMFYESFAVFLKIKGHTVGRINSDESHLLICFSVMTTDKKRGKKGRKSDANVTIRIFKCPFVVTSSQTPLGMFRLGKVALNRPIRAMKASGRIRTPCRPFDTHFGSLLFPCFSAAFYSGTVDGSSHVHVRRRVNDSKTHNPWQHRGSQFVDMESQNDHSAGHSIGRSSCASSTKSSNKSTLSLGSLFSFLRNHLFHQQKNGRHNGLGRQKDDILIGINHTHITLIDPRQHKLLDVYEDPSPGGNMSLNETISLFCNADD</sequence>